<proteinExistence type="inferred from homology"/>
<evidence type="ECO:0000256" key="4">
    <source>
        <dbReference type="ARBA" id="ARBA00022692"/>
    </source>
</evidence>
<accession>A0ABT1TW15</accession>
<dbReference type="InterPro" id="IPR032808">
    <property type="entry name" value="DoxX"/>
</dbReference>
<dbReference type="PANTHER" id="PTHR33452">
    <property type="entry name" value="OXIDOREDUCTASE CATD-RELATED"/>
    <property type="match status" value="1"/>
</dbReference>
<dbReference type="Pfam" id="PF07681">
    <property type="entry name" value="DoxX"/>
    <property type="match status" value="1"/>
</dbReference>
<name>A0ABT1TW15_9GAMM</name>
<evidence type="ECO:0000256" key="1">
    <source>
        <dbReference type="ARBA" id="ARBA00004651"/>
    </source>
</evidence>
<comment type="similarity">
    <text evidence="2">Belongs to the DoxX family.</text>
</comment>
<evidence type="ECO:0000313" key="8">
    <source>
        <dbReference type="EMBL" id="MCQ8118778.1"/>
    </source>
</evidence>
<dbReference type="RefSeq" id="WP_256607752.1">
    <property type="nucleotide sequence ID" value="NZ_JANIBL010000049.1"/>
</dbReference>
<evidence type="ECO:0000256" key="2">
    <source>
        <dbReference type="ARBA" id="ARBA00006679"/>
    </source>
</evidence>
<keyword evidence="4 7" id="KW-0812">Transmembrane</keyword>
<keyword evidence="3" id="KW-1003">Cell membrane</keyword>
<feature type="transmembrane region" description="Helical" evidence="7">
    <location>
        <begin position="111"/>
        <end position="131"/>
    </location>
</feature>
<keyword evidence="6 7" id="KW-0472">Membrane</keyword>
<feature type="transmembrane region" description="Helical" evidence="7">
    <location>
        <begin position="81"/>
        <end position="104"/>
    </location>
</feature>
<feature type="transmembrane region" description="Helical" evidence="7">
    <location>
        <begin position="182"/>
        <end position="201"/>
    </location>
</feature>
<organism evidence="8 9">
    <name type="scientific">Methylomonas rosea</name>
    <dbReference type="NCBI Taxonomy" id="2952227"/>
    <lineage>
        <taxon>Bacteria</taxon>
        <taxon>Pseudomonadati</taxon>
        <taxon>Pseudomonadota</taxon>
        <taxon>Gammaproteobacteria</taxon>
        <taxon>Methylococcales</taxon>
        <taxon>Methylococcaceae</taxon>
        <taxon>Methylomonas</taxon>
    </lineage>
</organism>
<comment type="subcellular location">
    <subcellularLocation>
        <location evidence="1">Cell membrane</location>
        <topology evidence="1">Multi-pass membrane protein</topology>
    </subcellularLocation>
</comment>
<evidence type="ECO:0000313" key="9">
    <source>
        <dbReference type="Proteomes" id="UP001524570"/>
    </source>
</evidence>
<keyword evidence="9" id="KW-1185">Reference proteome</keyword>
<dbReference type="EMBL" id="JANIBL010000049">
    <property type="protein sequence ID" value="MCQ8118778.1"/>
    <property type="molecule type" value="Genomic_DNA"/>
</dbReference>
<reference evidence="8 9" key="1">
    <citation type="submission" date="2022-07" db="EMBL/GenBank/DDBJ databases">
        <title>Methylomonas rivi sp. nov., Methylomonas rosea sp. nov., Methylomonas aureus sp. nov. and Methylomonas subterranea sp. nov., four novel methanotrophs isolated from a freshwater creek and the deep terrestrial subsurface.</title>
        <authorList>
            <person name="Abin C."/>
            <person name="Sankaranarayanan K."/>
            <person name="Garner C."/>
            <person name="Sindelar R."/>
            <person name="Kotary K."/>
            <person name="Garner R."/>
            <person name="Barclay S."/>
            <person name="Lawson P."/>
            <person name="Krumholz L."/>
        </authorList>
    </citation>
    <scope>NUCLEOTIDE SEQUENCE [LARGE SCALE GENOMIC DNA]</scope>
    <source>
        <strain evidence="8 9">WSC-7</strain>
    </source>
</reference>
<gene>
    <name evidence="8" type="ORF">NP589_15185</name>
</gene>
<protein>
    <submittedName>
        <fullName evidence="8">DoxX family protein</fullName>
    </submittedName>
</protein>
<dbReference type="InterPro" id="IPR051907">
    <property type="entry name" value="DoxX-like_oxidoreductase"/>
</dbReference>
<evidence type="ECO:0000256" key="6">
    <source>
        <dbReference type="ARBA" id="ARBA00023136"/>
    </source>
</evidence>
<comment type="caution">
    <text evidence="8">The sequence shown here is derived from an EMBL/GenBank/DDBJ whole genome shotgun (WGS) entry which is preliminary data.</text>
</comment>
<dbReference type="Proteomes" id="UP001524570">
    <property type="component" value="Unassembled WGS sequence"/>
</dbReference>
<sequence>MNNTSFTSLMAVVIDKLPGIMQLSKRSCDTAKCVDFLAPLLLRLYLAPVFWMAGTKKFANFSDTAEWFGNAEWGLGLPAPYVLVFLVALFEIVGALFLLLGFAIRPITLPLMIIMVVAAISAHIQNGWLAIATGSGIFATERTIGAIERLERAKEILQVQGDYQWLTENGALVILNNGIEFAATYFVMLLALFFLGGGRFVSADYWLARKYLPELAPRA</sequence>
<evidence type="ECO:0000256" key="7">
    <source>
        <dbReference type="SAM" id="Phobius"/>
    </source>
</evidence>
<dbReference type="PANTHER" id="PTHR33452:SF19">
    <property type="entry name" value="DOXX FAMILY PROTEIN"/>
    <property type="match status" value="1"/>
</dbReference>
<evidence type="ECO:0000256" key="5">
    <source>
        <dbReference type="ARBA" id="ARBA00022989"/>
    </source>
</evidence>
<evidence type="ECO:0000256" key="3">
    <source>
        <dbReference type="ARBA" id="ARBA00022475"/>
    </source>
</evidence>
<keyword evidence="5 7" id="KW-1133">Transmembrane helix</keyword>
<feature type="transmembrane region" description="Helical" evidence="7">
    <location>
        <begin position="33"/>
        <end position="53"/>
    </location>
</feature>